<keyword evidence="3" id="KW-0378">Hydrolase</keyword>
<keyword evidence="5" id="KW-0573">Peptidoglycan synthesis</keyword>
<accession>A0ABQ3RFW4</accession>
<evidence type="ECO:0000256" key="2">
    <source>
        <dbReference type="ARBA" id="ARBA00022729"/>
    </source>
</evidence>
<keyword evidence="10" id="KW-1185">Reference proteome</keyword>
<comment type="similarity">
    <text evidence="1 7">Belongs to the peptidase S11 family.</text>
</comment>
<feature type="domain" description="Peptidase S11 D-alanyl-D-alanine carboxypeptidase A N-terminal" evidence="8">
    <location>
        <begin position="60"/>
        <end position="309"/>
    </location>
</feature>
<dbReference type="GO" id="GO:0004180">
    <property type="term" value="F:carboxypeptidase activity"/>
    <property type="evidence" value="ECO:0007669"/>
    <property type="project" value="UniProtKB-KW"/>
</dbReference>
<evidence type="ECO:0000256" key="7">
    <source>
        <dbReference type="RuleBase" id="RU004016"/>
    </source>
</evidence>
<dbReference type="PANTHER" id="PTHR21581">
    <property type="entry name" value="D-ALANYL-D-ALANINE CARBOXYPEPTIDASE"/>
    <property type="match status" value="1"/>
</dbReference>
<comment type="caution">
    <text evidence="9">The sequence shown here is derived from an EMBL/GenBank/DDBJ whole genome shotgun (WGS) entry which is preliminary data.</text>
</comment>
<dbReference type="InterPro" id="IPR001967">
    <property type="entry name" value="Peptidase_S11_N"/>
</dbReference>
<dbReference type="InterPro" id="IPR018044">
    <property type="entry name" value="Peptidase_S11"/>
</dbReference>
<organism evidence="9 10">
    <name type="scientific">Streptomyces rubradiris</name>
    <name type="common">Streptomyces achromogenes subsp. rubradiris</name>
    <dbReference type="NCBI Taxonomy" id="285531"/>
    <lineage>
        <taxon>Bacteria</taxon>
        <taxon>Bacillati</taxon>
        <taxon>Actinomycetota</taxon>
        <taxon>Actinomycetes</taxon>
        <taxon>Kitasatosporales</taxon>
        <taxon>Streptomycetaceae</taxon>
        <taxon>Streptomyces</taxon>
    </lineage>
</organism>
<dbReference type="InterPro" id="IPR012338">
    <property type="entry name" value="Beta-lactam/transpept-like"/>
</dbReference>
<gene>
    <name evidence="9" type="ORF">Srubr_45600</name>
</gene>
<keyword evidence="4" id="KW-0133">Cell shape</keyword>
<dbReference type="RefSeq" id="WP_189989906.1">
    <property type="nucleotide sequence ID" value="NZ_BNCB01000002.1"/>
</dbReference>
<dbReference type="EMBL" id="BNEA01000015">
    <property type="protein sequence ID" value="GHI54714.1"/>
    <property type="molecule type" value="Genomic_DNA"/>
</dbReference>
<name>A0ABQ3RFW4_STRRR</name>
<dbReference type="SUPFAM" id="SSF56601">
    <property type="entry name" value="beta-lactamase/transpeptidase-like"/>
    <property type="match status" value="1"/>
</dbReference>
<evidence type="ECO:0000313" key="9">
    <source>
        <dbReference type="EMBL" id="GHI54714.1"/>
    </source>
</evidence>
<evidence type="ECO:0000256" key="4">
    <source>
        <dbReference type="ARBA" id="ARBA00022960"/>
    </source>
</evidence>
<dbReference type="Proteomes" id="UP000646738">
    <property type="component" value="Unassembled WGS sequence"/>
</dbReference>
<proteinExistence type="inferred from homology"/>
<evidence type="ECO:0000256" key="1">
    <source>
        <dbReference type="ARBA" id="ARBA00007164"/>
    </source>
</evidence>
<protein>
    <submittedName>
        <fullName evidence="9">D-alanyl-D-alanine carboxypeptidase</fullName>
    </submittedName>
</protein>
<dbReference type="PANTHER" id="PTHR21581:SF33">
    <property type="entry name" value="D-ALANYL-D-ALANINE CARBOXYPEPTIDASE DACB"/>
    <property type="match status" value="1"/>
</dbReference>
<evidence type="ECO:0000256" key="3">
    <source>
        <dbReference type="ARBA" id="ARBA00022801"/>
    </source>
</evidence>
<evidence type="ECO:0000259" key="8">
    <source>
        <dbReference type="Pfam" id="PF00768"/>
    </source>
</evidence>
<dbReference type="PRINTS" id="PR00725">
    <property type="entry name" value="DADACBPTASE1"/>
</dbReference>
<keyword evidence="6" id="KW-0961">Cell wall biogenesis/degradation</keyword>
<dbReference type="Pfam" id="PF00768">
    <property type="entry name" value="Peptidase_S11"/>
    <property type="match status" value="1"/>
</dbReference>
<sequence length="328" mass="33929">MTIDQEVAGSGAGQAARARRSAAVAVTAGAVLGAGVLASAPAQAVQAAQAAPTASAARAAAAAPQVSAQGAYAMNPANGKQLFGKAPDARLRTGSTTKIMTALVVLSQRNVDLGKKVKIKKEYTDYVIDPASHTQRYSSASLLLGDSMSVGDLLYGLMLPSGCDAAYALADTYGTGSTTAQRTKSFIGKMNSKARELGLNNTHFDSFDGVSNGKNYSSPRDLAKLAGAALKNKTFKKVVGTKVYDGMKSYRPGGGTHAMQPWKNSNTLLSSYRGAFGVKTGSGPEAKYCLVFAATRGSKTVVGTVLAASSADQRFKDAAKILDYGFTR</sequence>
<keyword evidence="9" id="KW-0121">Carboxypeptidase</keyword>
<evidence type="ECO:0000313" key="10">
    <source>
        <dbReference type="Proteomes" id="UP000646738"/>
    </source>
</evidence>
<keyword evidence="2" id="KW-0732">Signal</keyword>
<evidence type="ECO:0000256" key="5">
    <source>
        <dbReference type="ARBA" id="ARBA00022984"/>
    </source>
</evidence>
<evidence type="ECO:0000256" key="6">
    <source>
        <dbReference type="ARBA" id="ARBA00023316"/>
    </source>
</evidence>
<reference evidence="10" key="1">
    <citation type="submission" date="2023-07" db="EMBL/GenBank/DDBJ databases">
        <title>Whole genome shotgun sequence of Streptomyces achromogenes subsp. rubradiris NBRC 14000.</title>
        <authorList>
            <person name="Komaki H."/>
            <person name="Tamura T."/>
        </authorList>
    </citation>
    <scope>NUCLEOTIDE SEQUENCE [LARGE SCALE GENOMIC DNA]</scope>
    <source>
        <strain evidence="10">NBRC 14000</strain>
    </source>
</reference>
<dbReference type="Gene3D" id="3.40.710.10">
    <property type="entry name" value="DD-peptidase/beta-lactamase superfamily"/>
    <property type="match status" value="1"/>
</dbReference>
<keyword evidence="9" id="KW-0645">Protease</keyword>